<keyword evidence="2" id="KW-1185">Reference proteome</keyword>
<dbReference type="EMBL" id="CM056811">
    <property type="protein sequence ID" value="KAJ8636731.1"/>
    <property type="molecule type" value="Genomic_DNA"/>
</dbReference>
<gene>
    <name evidence="1" type="ORF">MRB53_010998</name>
</gene>
<sequence>MEPTKIAVKDDESVGTLKSAKQASETYESSVIARDVPTLIPVEEIASLEPGQQQSKFFRFVFITTCYPALKLAVFCHGKNYLVKLRPDIGYFIKPLSLVLDVFMDKELQLRGINVRIH</sequence>
<organism evidence="1 2">
    <name type="scientific">Persea americana</name>
    <name type="common">Avocado</name>
    <dbReference type="NCBI Taxonomy" id="3435"/>
    <lineage>
        <taxon>Eukaryota</taxon>
        <taxon>Viridiplantae</taxon>
        <taxon>Streptophyta</taxon>
        <taxon>Embryophyta</taxon>
        <taxon>Tracheophyta</taxon>
        <taxon>Spermatophyta</taxon>
        <taxon>Magnoliopsida</taxon>
        <taxon>Magnoliidae</taxon>
        <taxon>Laurales</taxon>
        <taxon>Lauraceae</taxon>
        <taxon>Persea</taxon>
    </lineage>
</organism>
<comment type="caution">
    <text evidence="1">The sequence shown here is derived from an EMBL/GenBank/DDBJ whole genome shotgun (WGS) entry which is preliminary data.</text>
</comment>
<accession>A0ACC2LTA6</accession>
<evidence type="ECO:0000313" key="2">
    <source>
        <dbReference type="Proteomes" id="UP001234297"/>
    </source>
</evidence>
<reference evidence="1 2" key="1">
    <citation type="journal article" date="2022" name="Hortic Res">
        <title>A haplotype resolved chromosomal level avocado genome allows analysis of novel avocado genes.</title>
        <authorList>
            <person name="Nath O."/>
            <person name="Fletcher S.J."/>
            <person name="Hayward A."/>
            <person name="Shaw L.M."/>
            <person name="Masouleh A.K."/>
            <person name="Furtado A."/>
            <person name="Henry R.J."/>
            <person name="Mitter N."/>
        </authorList>
    </citation>
    <scope>NUCLEOTIDE SEQUENCE [LARGE SCALE GENOMIC DNA]</scope>
    <source>
        <strain evidence="2">cv. Hass</strain>
    </source>
</reference>
<evidence type="ECO:0000313" key="1">
    <source>
        <dbReference type="EMBL" id="KAJ8636731.1"/>
    </source>
</evidence>
<protein>
    <submittedName>
        <fullName evidence="1">Uncharacterized protein</fullName>
    </submittedName>
</protein>
<dbReference type="Proteomes" id="UP001234297">
    <property type="component" value="Chromosome 3"/>
</dbReference>
<proteinExistence type="predicted"/>
<name>A0ACC2LTA6_PERAE</name>